<dbReference type="CDD" id="cd22534">
    <property type="entry name" value="KH-II_Era"/>
    <property type="match status" value="1"/>
</dbReference>
<organism evidence="7">
    <name type="scientific">hydrocarbon metagenome</name>
    <dbReference type="NCBI Taxonomy" id="938273"/>
    <lineage>
        <taxon>unclassified sequences</taxon>
        <taxon>metagenomes</taxon>
        <taxon>ecological metagenomes</taxon>
    </lineage>
</organism>
<dbReference type="InterPro" id="IPR006073">
    <property type="entry name" value="GTP-bd"/>
</dbReference>
<dbReference type="InterPro" id="IPR027417">
    <property type="entry name" value="P-loop_NTPase"/>
</dbReference>
<dbReference type="HAMAP" id="MF_00367">
    <property type="entry name" value="GTPase_Era"/>
    <property type="match status" value="1"/>
</dbReference>
<proteinExistence type="inferred from homology"/>
<dbReference type="Gene3D" id="3.30.300.20">
    <property type="match status" value="1"/>
</dbReference>
<feature type="domain" description="Era-type G" evidence="6">
    <location>
        <begin position="4"/>
        <end position="178"/>
    </location>
</feature>
<dbReference type="PROSITE" id="PS50823">
    <property type="entry name" value="KH_TYPE_2"/>
    <property type="match status" value="1"/>
</dbReference>
<evidence type="ECO:0000256" key="1">
    <source>
        <dbReference type="ARBA" id="ARBA00007921"/>
    </source>
</evidence>
<dbReference type="PANTHER" id="PTHR42698">
    <property type="entry name" value="GTPASE ERA"/>
    <property type="match status" value="1"/>
</dbReference>
<keyword evidence="2" id="KW-0547">Nucleotide-binding</keyword>
<dbReference type="InterPro" id="IPR004044">
    <property type="entry name" value="KH_dom_type_2"/>
</dbReference>
<evidence type="ECO:0000256" key="3">
    <source>
        <dbReference type="ARBA" id="ARBA00022884"/>
    </source>
</evidence>
<dbReference type="InterPro" id="IPR005662">
    <property type="entry name" value="GTPase_Era-like"/>
</dbReference>
<dbReference type="NCBIfam" id="NF000908">
    <property type="entry name" value="PRK00089.1"/>
    <property type="match status" value="1"/>
</dbReference>
<evidence type="ECO:0000256" key="2">
    <source>
        <dbReference type="ARBA" id="ARBA00022741"/>
    </source>
</evidence>
<dbReference type="GO" id="GO:0043024">
    <property type="term" value="F:ribosomal small subunit binding"/>
    <property type="evidence" value="ECO:0007669"/>
    <property type="project" value="TreeGrafter"/>
</dbReference>
<dbReference type="SUPFAM" id="SSF52540">
    <property type="entry name" value="P-loop containing nucleoside triphosphate hydrolases"/>
    <property type="match status" value="1"/>
</dbReference>
<dbReference type="PROSITE" id="PS51713">
    <property type="entry name" value="G_ERA"/>
    <property type="match status" value="1"/>
</dbReference>
<keyword evidence="3" id="KW-0694">RNA-binding</keyword>
<dbReference type="GO" id="GO:0005829">
    <property type="term" value="C:cytosol"/>
    <property type="evidence" value="ECO:0007669"/>
    <property type="project" value="TreeGrafter"/>
</dbReference>
<dbReference type="Pfam" id="PF07650">
    <property type="entry name" value="KH_2"/>
    <property type="match status" value="1"/>
</dbReference>
<dbReference type="Pfam" id="PF01926">
    <property type="entry name" value="MMR_HSR1"/>
    <property type="match status" value="1"/>
</dbReference>
<dbReference type="InterPro" id="IPR015946">
    <property type="entry name" value="KH_dom-like_a/b"/>
</dbReference>
<dbReference type="InterPro" id="IPR005225">
    <property type="entry name" value="Small_GTP-bd"/>
</dbReference>
<dbReference type="PANTHER" id="PTHR42698:SF1">
    <property type="entry name" value="GTPASE ERA, MITOCHONDRIAL"/>
    <property type="match status" value="1"/>
</dbReference>
<dbReference type="Gene3D" id="3.40.50.300">
    <property type="entry name" value="P-loop containing nucleotide triphosphate hydrolases"/>
    <property type="match status" value="1"/>
</dbReference>
<dbReference type="AlphaFoldDB" id="A0A0W8G485"/>
<accession>A0A0W8G485</accession>
<dbReference type="CDD" id="cd04163">
    <property type="entry name" value="Era"/>
    <property type="match status" value="1"/>
</dbReference>
<dbReference type="GO" id="GO:0019843">
    <property type="term" value="F:rRNA binding"/>
    <property type="evidence" value="ECO:0007669"/>
    <property type="project" value="TreeGrafter"/>
</dbReference>
<dbReference type="GO" id="GO:0005525">
    <property type="term" value="F:GTP binding"/>
    <property type="evidence" value="ECO:0007669"/>
    <property type="project" value="UniProtKB-KW"/>
</dbReference>
<evidence type="ECO:0000313" key="7">
    <source>
        <dbReference type="EMBL" id="KUG27963.1"/>
    </source>
</evidence>
<feature type="domain" description="KH type-2" evidence="5">
    <location>
        <begin position="209"/>
        <end position="287"/>
    </location>
</feature>
<dbReference type="NCBIfam" id="TIGR00231">
    <property type="entry name" value="small_GTP"/>
    <property type="match status" value="1"/>
</dbReference>
<name>A0A0W8G485_9ZZZZ</name>
<comment type="similarity">
    <text evidence="1">Belongs to the TRAFAC class TrmE-Era-EngA-EngB-Septin-like GTPase superfamily. Era GTPase family.</text>
</comment>
<dbReference type="InterPro" id="IPR030388">
    <property type="entry name" value="G_ERA_dom"/>
</dbReference>
<evidence type="ECO:0000259" key="5">
    <source>
        <dbReference type="PROSITE" id="PS50823"/>
    </source>
</evidence>
<keyword evidence="4" id="KW-0342">GTP-binding</keyword>
<evidence type="ECO:0000259" key="6">
    <source>
        <dbReference type="PROSITE" id="PS51713"/>
    </source>
</evidence>
<gene>
    <name evidence="7" type="ORF">ASZ90_002185</name>
</gene>
<dbReference type="EMBL" id="LNQE01000273">
    <property type="protein sequence ID" value="KUG27963.1"/>
    <property type="molecule type" value="Genomic_DNA"/>
</dbReference>
<comment type="caution">
    <text evidence="7">The sequence shown here is derived from an EMBL/GenBank/DDBJ whole genome shotgun (WGS) entry which is preliminary data.</text>
</comment>
<dbReference type="SUPFAM" id="SSF54814">
    <property type="entry name" value="Prokaryotic type KH domain (KH-domain type II)"/>
    <property type="match status" value="1"/>
</dbReference>
<dbReference type="GO" id="GO:0000028">
    <property type="term" value="P:ribosomal small subunit assembly"/>
    <property type="evidence" value="ECO:0007669"/>
    <property type="project" value="TreeGrafter"/>
</dbReference>
<sequence>MSHRFGHVAVIGPTNAGKSTFVNRVIGQKISIVSPKPQTTRNRITGILTTQAAQVVFLDTPGLHRQSRGISPLLMRSAWNALPMADVALLFFDARALAQKPNLLEAEARPLAKALAGNPVPVIVALNKVDAVRPKERLLPLLKEMARHFPQAEVFPISALSGQGVDEVVAAVTGRLPEGPPQYGEDEITTAPVRFMAAEAVREKLFLALGQELPYGVAVEIESWDEQTSPGMPRISAVIYVPRSTHKGIVIGKGGEMLKKVGSEARAEIEELLGGRVHLELWVKVKPDWPGDKGFVRELGLGE</sequence>
<dbReference type="NCBIfam" id="TIGR00436">
    <property type="entry name" value="era"/>
    <property type="match status" value="1"/>
</dbReference>
<reference evidence="7" key="1">
    <citation type="journal article" date="2015" name="Proc. Natl. Acad. Sci. U.S.A.">
        <title>Networks of energetic and metabolic interactions define dynamics in microbial communities.</title>
        <authorList>
            <person name="Embree M."/>
            <person name="Liu J.K."/>
            <person name="Al-Bassam M.M."/>
            <person name="Zengler K."/>
        </authorList>
    </citation>
    <scope>NUCLEOTIDE SEQUENCE</scope>
</reference>
<dbReference type="InterPro" id="IPR009019">
    <property type="entry name" value="KH_sf_prok-type"/>
</dbReference>
<evidence type="ECO:0000256" key="4">
    <source>
        <dbReference type="ARBA" id="ARBA00023134"/>
    </source>
</evidence>
<protein>
    <submittedName>
        <fullName evidence="7">Gtp-binding protein era</fullName>
    </submittedName>
</protein>